<dbReference type="InterPro" id="IPR003416">
    <property type="entry name" value="MgtC/SapB/SrpB/YhiD_fam"/>
</dbReference>
<dbReference type="InterPro" id="IPR049177">
    <property type="entry name" value="MgtC_SapB_SrpB_YhiD_N"/>
</dbReference>
<organism evidence="9 10">
    <name type="scientific">Cohnella soli</name>
    <dbReference type="NCBI Taxonomy" id="425005"/>
    <lineage>
        <taxon>Bacteria</taxon>
        <taxon>Bacillati</taxon>
        <taxon>Bacillota</taxon>
        <taxon>Bacilli</taxon>
        <taxon>Bacillales</taxon>
        <taxon>Paenibacillaceae</taxon>
        <taxon>Cohnella</taxon>
    </lineage>
</organism>
<dbReference type="EMBL" id="JBHSMI010000067">
    <property type="protein sequence ID" value="MFC5406885.1"/>
    <property type="molecule type" value="Genomic_DNA"/>
</dbReference>
<evidence type="ECO:0000256" key="5">
    <source>
        <dbReference type="ARBA" id="ARBA00022989"/>
    </source>
</evidence>
<dbReference type="PANTHER" id="PTHR33778:SF1">
    <property type="entry name" value="MAGNESIUM TRANSPORTER YHID-RELATED"/>
    <property type="match status" value="1"/>
</dbReference>
<accession>A0ABW0I031</accession>
<keyword evidence="10" id="KW-1185">Reference proteome</keyword>
<reference evidence="10" key="1">
    <citation type="journal article" date="2019" name="Int. J. Syst. Evol. Microbiol.">
        <title>The Global Catalogue of Microorganisms (GCM) 10K type strain sequencing project: providing services to taxonomists for standard genome sequencing and annotation.</title>
        <authorList>
            <consortium name="The Broad Institute Genomics Platform"/>
            <consortium name="The Broad Institute Genome Sequencing Center for Infectious Disease"/>
            <person name="Wu L."/>
            <person name="Ma J."/>
        </authorList>
    </citation>
    <scope>NUCLEOTIDE SEQUENCE [LARGE SCALE GENOMIC DNA]</scope>
    <source>
        <strain evidence="10">CGMCC 1.18575</strain>
    </source>
</reference>
<keyword evidence="4 7" id="KW-0812">Transmembrane</keyword>
<dbReference type="Pfam" id="PF02308">
    <property type="entry name" value="MgtC"/>
    <property type="match status" value="1"/>
</dbReference>
<keyword evidence="5 7" id="KW-1133">Transmembrane helix</keyword>
<feature type="transmembrane region" description="Helical" evidence="7">
    <location>
        <begin position="76"/>
        <end position="94"/>
    </location>
</feature>
<feature type="transmembrane region" description="Helical" evidence="7">
    <location>
        <begin position="12"/>
        <end position="29"/>
    </location>
</feature>
<evidence type="ECO:0000313" key="10">
    <source>
        <dbReference type="Proteomes" id="UP001596113"/>
    </source>
</evidence>
<protein>
    <submittedName>
        <fullName evidence="9">MgtC/SapB family protein</fullName>
    </submittedName>
</protein>
<name>A0ABW0I031_9BACL</name>
<feature type="transmembrane region" description="Helical" evidence="7">
    <location>
        <begin position="41"/>
        <end position="61"/>
    </location>
</feature>
<dbReference type="PRINTS" id="PR01837">
    <property type="entry name" value="MGTCSAPBPROT"/>
</dbReference>
<dbReference type="Proteomes" id="UP001596113">
    <property type="component" value="Unassembled WGS sequence"/>
</dbReference>
<gene>
    <name evidence="9" type="ORF">ACFPOF_29525</name>
</gene>
<evidence type="ECO:0000256" key="4">
    <source>
        <dbReference type="ARBA" id="ARBA00022692"/>
    </source>
</evidence>
<evidence type="ECO:0000256" key="6">
    <source>
        <dbReference type="ARBA" id="ARBA00023136"/>
    </source>
</evidence>
<keyword evidence="6 7" id="KW-0472">Membrane</keyword>
<comment type="caution">
    <text evidence="9">The sequence shown here is derived from an EMBL/GenBank/DDBJ whole genome shotgun (WGS) entry which is preliminary data.</text>
</comment>
<dbReference type="PANTHER" id="PTHR33778">
    <property type="entry name" value="PROTEIN MGTC"/>
    <property type="match status" value="1"/>
</dbReference>
<comment type="similarity">
    <text evidence="2">Belongs to the MgtC/SapB family.</text>
</comment>
<evidence type="ECO:0000256" key="7">
    <source>
        <dbReference type="SAM" id="Phobius"/>
    </source>
</evidence>
<evidence type="ECO:0000256" key="2">
    <source>
        <dbReference type="ARBA" id="ARBA00009298"/>
    </source>
</evidence>
<proteinExistence type="inferred from homology"/>
<evidence type="ECO:0000256" key="1">
    <source>
        <dbReference type="ARBA" id="ARBA00004651"/>
    </source>
</evidence>
<sequence>MTNPWEIDSVHLIIRLFLSVLLGGLIGFERERKNHAAGLRTHTLVCLGSCLIMMLSMYGFADFVNEPNVRLDPARLAAQVITGVGFLGAGTILFTGKSITGLTTAASVWVVMAIGLTIGAGFYLPAIVSVIMVLLILWGLNIVEKKFVNSRSDCSFSITTAGGVLQIDDVQRLLNAHGVKLVKVRFEESEVTLDDPDARRRRITMSVVLPGKGQLLEVANDISRLQGVIGIVVE</sequence>
<evidence type="ECO:0000256" key="3">
    <source>
        <dbReference type="ARBA" id="ARBA00022475"/>
    </source>
</evidence>
<evidence type="ECO:0000259" key="8">
    <source>
        <dbReference type="Pfam" id="PF02308"/>
    </source>
</evidence>
<comment type="subcellular location">
    <subcellularLocation>
        <location evidence="1">Cell membrane</location>
        <topology evidence="1">Multi-pass membrane protein</topology>
    </subcellularLocation>
</comment>
<evidence type="ECO:0000313" key="9">
    <source>
        <dbReference type="EMBL" id="MFC5406885.1"/>
    </source>
</evidence>
<feature type="domain" description="MgtC/SapB/SrpB/YhiD N-terminal" evidence="8">
    <location>
        <begin position="16"/>
        <end position="145"/>
    </location>
</feature>
<dbReference type="RefSeq" id="WP_378139062.1">
    <property type="nucleotide sequence ID" value="NZ_JBHSMI010000067.1"/>
</dbReference>
<feature type="transmembrane region" description="Helical" evidence="7">
    <location>
        <begin position="122"/>
        <end position="143"/>
    </location>
</feature>
<keyword evidence="3" id="KW-1003">Cell membrane</keyword>